<dbReference type="InterPro" id="IPR001623">
    <property type="entry name" value="DnaJ_domain"/>
</dbReference>
<dbReference type="PROSITE" id="PS50076">
    <property type="entry name" value="DNAJ_2"/>
    <property type="match status" value="1"/>
</dbReference>
<sequence length="318" mass="35261">MTAEPDPYMALELEPGSSLEQVKEQYRRLAKENHPDLNPQNRMAFEDRLRQLNAAYAILSDPHRKAILDLRWEREQAAPIPGGARVADRPTTHPRPPGPIGPKHAKSKAARKPTRPLTREERKRVRVAAASIGLAISISVVATVYSEWTQPPPQNRAGVAPSLGGSAFDSRTEASSDSWPPLAPIPMNPPPPAPASESPTDAALSGDLRIQQIKQVLQRRMDDVEPKITALALAAQSAANVDSKSPGASPQRLQWRTQLTADAREMLIQRSTVRLEIDDLSWSDPKMQQNALKHIKSDSQRLDEQYRNLNDNLRLKPL</sequence>
<dbReference type="PANTHER" id="PTHR24074">
    <property type="entry name" value="CO-CHAPERONE PROTEIN DJLA"/>
    <property type="match status" value="1"/>
</dbReference>
<dbReference type="Proteomes" id="UP000287394">
    <property type="component" value="Chromosome"/>
</dbReference>
<reference evidence="2 3" key="1">
    <citation type="journal article" date="2019" name="Int. J. Syst. Evol. Microbiol.">
        <title>Capsulimonas corticalis gen. nov., sp. nov., an aerobic capsulated bacterium, of a novel bacterial order, Capsulimonadales ord. nov., of the class Armatimonadia of the phylum Armatimonadetes.</title>
        <authorList>
            <person name="Li J."/>
            <person name="Kudo C."/>
            <person name="Tonouchi A."/>
        </authorList>
    </citation>
    <scope>NUCLEOTIDE SEQUENCE [LARGE SCALE GENOMIC DNA]</scope>
    <source>
        <strain evidence="2 3">AX-7</strain>
    </source>
</reference>
<dbReference type="InterPro" id="IPR036869">
    <property type="entry name" value="J_dom_sf"/>
</dbReference>
<dbReference type="CDD" id="cd06257">
    <property type="entry name" value="DnaJ"/>
    <property type="match status" value="1"/>
</dbReference>
<dbReference type="AlphaFoldDB" id="A0A402D1Y3"/>
<accession>A0A402D1Y3</accession>
<feature type="region of interest" description="Disordered" evidence="1">
    <location>
        <begin position="78"/>
        <end position="123"/>
    </location>
</feature>
<feature type="compositionally biased region" description="Pro residues" evidence="1">
    <location>
        <begin position="181"/>
        <end position="194"/>
    </location>
</feature>
<name>A0A402D1Y3_9BACT</name>
<evidence type="ECO:0000313" key="3">
    <source>
        <dbReference type="Proteomes" id="UP000287394"/>
    </source>
</evidence>
<dbReference type="RefSeq" id="WP_119323546.1">
    <property type="nucleotide sequence ID" value="NZ_AP025739.1"/>
</dbReference>
<dbReference type="KEGG" id="ccot:CCAX7_21420"/>
<dbReference type="SMART" id="SM00271">
    <property type="entry name" value="DnaJ"/>
    <property type="match status" value="1"/>
</dbReference>
<feature type="compositionally biased region" description="Basic residues" evidence="1">
    <location>
        <begin position="103"/>
        <end position="114"/>
    </location>
</feature>
<keyword evidence="3" id="KW-1185">Reference proteome</keyword>
<dbReference type="Pfam" id="PF00226">
    <property type="entry name" value="DnaJ"/>
    <property type="match status" value="1"/>
</dbReference>
<evidence type="ECO:0000313" key="2">
    <source>
        <dbReference type="EMBL" id="BDI30091.1"/>
    </source>
</evidence>
<proteinExistence type="predicted"/>
<protein>
    <submittedName>
        <fullName evidence="2">Uncharacterized protein</fullName>
    </submittedName>
</protein>
<dbReference type="Gene3D" id="1.10.287.110">
    <property type="entry name" value="DnaJ domain"/>
    <property type="match status" value="1"/>
</dbReference>
<organism evidence="2 3">
    <name type="scientific">Capsulimonas corticalis</name>
    <dbReference type="NCBI Taxonomy" id="2219043"/>
    <lineage>
        <taxon>Bacteria</taxon>
        <taxon>Bacillati</taxon>
        <taxon>Armatimonadota</taxon>
        <taxon>Armatimonadia</taxon>
        <taxon>Capsulimonadales</taxon>
        <taxon>Capsulimonadaceae</taxon>
        <taxon>Capsulimonas</taxon>
    </lineage>
</organism>
<gene>
    <name evidence="2" type="ORF">CCAX7_21420</name>
</gene>
<dbReference type="PRINTS" id="PR00625">
    <property type="entry name" value="JDOMAIN"/>
</dbReference>
<dbReference type="EMBL" id="AP025739">
    <property type="protein sequence ID" value="BDI30091.1"/>
    <property type="molecule type" value="Genomic_DNA"/>
</dbReference>
<dbReference type="InterPro" id="IPR050817">
    <property type="entry name" value="DjlA_DnaK_co-chaperone"/>
</dbReference>
<dbReference type="OrthoDB" id="9779889at2"/>
<evidence type="ECO:0000256" key="1">
    <source>
        <dbReference type="SAM" id="MobiDB-lite"/>
    </source>
</evidence>
<dbReference type="SUPFAM" id="SSF46565">
    <property type="entry name" value="Chaperone J-domain"/>
    <property type="match status" value="1"/>
</dbReference>
<feature type="region of interest" description="Disordered" evidence="1">
    <location>
        <begin position="150"/>
        <end position="202"/>
    </location>
</feature>